<evidence type="ECO:0000256" key="1">
    <source>
        <dbReference type="SAM" id="MobiDB-lite"/>
    </source>
</evidence>
<comment type="caution">
    <text evidence="3">The sequence shown here is derived from an EMBL/GenBank/DDBJ whole genome shotgun (WGS) entry which is preliminary data.</text>
</comment>
<proteinExistence type="predicted"/>
<evidence type="ECO:0000313" key="3">
    <source>
        <dbReference type="EMBL" id="MEX3747297.1"/>
    </source>
</evidence>
<organism evidence="3 4">
    <name type="scientific">Lysinibacillus xylanilyticus</name>
    <dbReference type="NCBI Taxonomy" id="582475"/>
    <lineage>
        <taxon>Bacteria</taxon>
        <taxon>Bacillati</taxon>
        <taxon>Bacillota</taxon>
        <taxon>Bacilli</taxon>
        <taxon>Bacillales</taxon>
        <taxon>Bacillaceae</taxon>
        <taxon>Lysinibacillus</taxon>
    </lineage>
</organism>
<reference evidence="3 4" key="1">
    <citation type="submission" date="2024-07" db="EMBL/GenBank/DDBJ databases">
        <title>Characterization of a bacterium isolated from hydrolysated instant sea cucumber by whole-genome sequencing and metabolomics.</title>
        <authorList>
            <person name="Luo X."/>
            <person name="Zhang Z."/>
            <person name="Zheng Z."/>
            <person name="Zhang W."/>
            <person name="Ming T."/>
            <person name="Jiao L."/>
            <person name="Su X."/>
            <person name="Kong F."/>
            <person name="Xu J."/>
        </authorList>
    </citation>
    <scope>NUCLEOTIDE SEQUENCE [LARGE SCALE GENOMIC DNA]</scope>
    <source>
        <strain evidence="3 4">XL-2024</strain>
    </source>
</reference>
<evidence type="ECO:0000259" key="2">
    <source>
        <dbReference type="Pfam" id="PF07463"/>
    </source>
</evidence>
<sequence>MILTKQQAVQALKKNKFIGFTIATGNIIIKKMNKTDYNIFVFEEGKDKPLRYVGSIMNVMATMSDKASNKDFVIVEQLQTQSKEEAKPVVKDEVKEAAKPVVKDEVKEAAKPVEQDEVKEAAKPVEQDEVKEAAKPVEQDEVKEAAKPVEQDKVKEEKTADFDEERRAISGYEGLYDITASGRIITVRENRPLARCNDEYGFHIVRLTKDGSASSHNVFELWKQAYPELEQTNFKGALKAKYGTGCKLTDKPGIHF</sequence>
<accession>A0ABV3W275</accession>
<dbReference type="Pfam" id="PF07463">
    <property type="entry name" value="NUMOD4"/>
    <property type="match status" value="1"/>
</dbReference>
<keyword evidence="4" id="KW-1185">Reference proteome</keyword>
<gene>
    <name evidence="3" type="ORF">AB1300_19490</name>
</gene>
<dbReference type="Proteomes" id="UP001558534">
    <property type="component" value="Unassembled WGS sequence"/>
</dbReference>
<feature type="domain" description="NUMOD4" evidence="2">
    <location>
        <begin position="164"/>
        <end position="208"/>
    </location>
</feature>
<dbReference type="RefSeq" id="WP_368637847.1">
    <property type="nucleotide sequence ID" value="NZ_JBFRHK010000014.1"/>
</dbReference>
<feature type="region of interest" description="Disordered" evidence="1">
    <location>
        <begin position="107"/>
        <end position="161"/>
    </location>
</feature>
<evidence type="ECO:0000313" key="4">
    <source>
        <dbReference type="Proteomes" id="UP001558534"/>
    </source>
</evidence>
<name>A0ABV3W275_9BACI</name>
<dbReference type="InterPro" id="IPR010902">
    <property type="entry name" value="NUMOD4"/>
</dbReference>
<protein>
    <submittedName>
        <fullName evidence="3">NUMOD4 domain-containing protein</fullName>
    </submittedName>
</protein>
<dbReference type="EMBL" id="JBFRHK010000014">
    <property type="protein sequence ID" value="MEX3747297.1"/>
    <property type="molecule type" value="Genomic_DNA"/>
</dbReference>